<proteinExistence type="inferred from homology"/>
<dbReference type="InterPro" id="IPR029055">
    <property type="entry name" value="Ntn_hydrolases_N"/>
</dbReference>
<dbReference type="RefSeq" id="WP_260975820.1">
    <property type="nucleotide sequence ID" value="NZ_JAOANI010000015.1"/>
</dbReference>
<dbReference type="GO" id="GO:0017000">
    <property type="term" value="P:antibiotic biosynthetic process"/>
    <property type="evidence" value="ECO:0007669"/>
    <property type="project" value="InterPro"/>
</dbReference>
<dbReference type="Gene3D" id="3.60.20.10">
    <property type="entry name" value="Glutamine Phosphoribosylpyrophosphate, subunit 1, domain 1"/>
    <property type="match status" value="1"/>
</dbReference>
<keyword evidence="4" id="KW-0865">Zymogen</keyword>
<dbReference type="PANTHER" id="PTHR34218:SF3">
    <property type="entry name" value="ACYL-HOMOSERINE LACTONE ACYLASE PVDQ"/>
    <property type="match status" value="1"/>
</dbReference>
<keyword evidence="2" id="KW-0732">Signal</keyword>
<dbReference type="Pfam" id="PF01804">
    <property type="entry name" value="Penicil_amidase"/>
    <property type="match status" value="1"/>
</dbReference>
<reference evidence="5" key="1">
    <citation type="journal article" date="2022" name="Front. Microbiol.">
        <title>Genome-based taxonomic rearrangement of Oceanobacter-related bacteria including the description of Thalassolituus hydrocarbonoclasticus sp. nov. and Thalassolituus pacificus sp. nov. and emended description of the genus Thalassolituus.</title>
        <authorList>
            <person name="Dong C."/>
            <person name="Wei L."/>
            <person name="Wang J."/>
            <person name="Lai Q."/>
            <person name="Huang Z."/>
            <person name="Shao Z."/>
        </authorList>
    </citation>
    <scope>NUCLEOTIDE SEQUENCE</scope>
    <source>
        <strain evidence="5">59MF3M-4</strain>
    </source>
</reference>
<dbReference type="Gene3D" id="1.10.439.10">
    <property type="entry name" value="Penicillin Amidohydrolase, domain 1"/>
    <property type="match status" value="1"/>
</dbReference>
<dbReference type="Proteomes" id="UP001147830">
    <property type="component" value="Unassembled WGS sequence"/>
</dbReference>
<accession>A0A9X2WEF8</accession>
<keyword evidence="6" id="KW-1185">Reference proteome</keyword>
<dbReference type="GO" id="GO:0016811">
    <property type="term" value="F:hydrolase activity, acting on carbon-nitrogen (but not peptide) bonds, in linear amides"/>
    <property type="evidence" value="ECO:0007669"/>
    <property type="project" value="InterPro"/>
</dbReference>
<evidence type="ECO:0000256" key="3">
    <source>
        <dbReference type="ARBA" id="ARBA00022801"/>
    </source>
</evidence>
<sequence length="831" mass="89061">MHLGTVLKKPGLYALSALSCALLTGCNDDKSNASHSYDAQITYTAHGVPHIEARDYPSLGYGIGYAQARENLCTLSEQLLKLKSQKSEYFGAGSGNANLLSDLGYKAMDYPAEAAQLYSGLSVTTKGLLQGYAAGFNRSLSERAGPQEYPSPCRGADWVTSITAQDLLAYQLDLAGLSSARNFLPAMAAAQPPVATVAAVDSAQLDAGHVFTSEGIGSNGWALGSDRVDGASSALLGNPHFPWDGELRFYQQHLTIPGELDVNGVGMVGLPAVVIGYNQNLGWTHTVSQSKRFTLYQLQLDPADPLRYKFDGEYRELSSKTVTVKVKQGDGSLVDVPHTLYFSHFGPMVNLASLSPALGWTTSSAVTFRDANAGNTRMLEQWMAMNKAKTRDEFFQAFADHQGIPWVNTLMIADDGTASYLDGTQVPQLSPQAEAYWGVASKSPQLAPIWQDGAGSVLLPGTSSLYEWVDTGDAGAPGLVPFSKAPQVTRSDYVYNANSSHWLTNVAEPLTGYSLMYGPEQIVRSPRTRYNAQLISDMSGTGLAGADNRFTLGELETVLTHNGSLFAGDFRNELVTRCTNHNSIQVNGSAFDLTAACTALANWDGKYNLNSTGAQVMREFLAAFRVSGHRDLSDSLFAVPFSAQQPATTPSGLVAIDAGDVDNDPVLQALAAAAKRLTDAGIALDATLGSVQYVIKAEGKDPIAITGANSYEGVFNMASSAVPSRSTSELATNLVGSKRADSPLVSLDEDGNGATERYRINYGSSFVMALQYGDNGPEAEMFLSYGQSHDPESEFFTDQTLNYSNLQWRPMLFKAADVKAQAVETLQLKGK</sequence>
<gene>
    <name evidence="5" type="ORF">NYR02_07860</name>
</gene>
<dbReference type="InterPro" id="IPR002692">
    <property type="entry name" value="S45"/>
</dbReference>
<name>A0A9X2WEF8_9GAMM</name>
<dbReference type="InterPro" id="IPR023343">
    <property type="entry name" value="Penicillin_amidase_dom1"/>
</dbReference>
<dbReference type="EMBL" id="JAOANI010000015">
    <property type="protein sequence ID" value="MCT7358929.1"/>
    <property type="molecule type" value="Genomic_DNA"/>
</dbReference>
<evidence type="ECO:0000256" key="1">
    <source>
        <dbReference type="ARBA" id="ARBA00006586"/>
    </source>
</evidence>
<comment type="caution">
    <text evidence="5">The sequence shown here is derived from an EMBL/GenBank/DDBJ whole genome shotgun (WGS) entry which is preliminary data.</text>
</comment>
<evidence type="ECO:0000256" key="4">
    <source>
        <dbReference type="ARBA" id="ARBA00023145"/>
    </source>
</evidence>
<evidence type="ECO:0000313" key="5">
    <source>
        <dbReference type="EMBL" id="MCT7358929.1"/>
    </source>
</evidence>
<comment type="similarity">
    <text evidence="1">Belongs to the peptidase S45 family.</text>
</comment>
<dbReference type="SUPFAM" id="SSF56235">
    <property type="entry name" value="N-terminal nucleophile aminohydrolases (Ntn hydrolases)"/>
    <property type="match status" value="1"/>
</dbReference>
<evidence type="ECO:0000313" key="6">
    <source>
        <dbReference type="Proteomes" id="UP001147830"/>
    </source>
</evidence>
<reference evidence="5" key="2">
    <citation type="submission" date="2022-08" db="EMBL/GenBank/DDBJ databases">
        <authorList>
            <person name="Dong C."/>
        </authorList>
    </citation>
    <scope>NUCLEOTIDE SEQUENCE</scope>
    <source>
        <strain evidence="5">59MF3M-4</strain>
    </source>
</reference>
<dbReference type="Gene3D" id="2.30.120.10">
    <property type="match status" value="1"/>
</dbReference>
<protein>
    <submittedName>
        <fullName evidence="5">Penicillin acylase family protein</fullName>
    </submittedName>
</protein>
<dbReference type="Gene3D" id="1.10.1400.10">
    <property type="match status" value="1"/>
</dbReference>
<dbReference type="InterPro" id="IPR043146">
    <property type="entry name" value="Penicillin_amidase_N_B-knob"/>
</dbReference>
<keyword evidence="3" id="KW-0378">Hydrolase</keyword>
<dbReference type="PANTHER" id="PTHR34218">
    <property type="entry name" value="PEPTIDASE S45 PENICILLIN AMIDASE"/>
    <property type="match status" value="1"/>
</dbReference>
<dbReference type="AlphaFoldDB" id="A0A9X2WEF8"/>
<dbReference type="InterPro" id="IPR043147">
    <property type="entry name" value="Penicillin_amidase_A-knob"/>
</dbReference>
<organism evidence="5 6">
    <name type="scientific">Thalassolituus pacificus</name>
    <dbReference type="NCBI Taxonomy" id="2975440"/>
    <lineage>
        <taxon>Bacteria</taxon>
        <taxon>Pseudomonadati</taxon>
        <taxon>Pseudomonadota</taxon>
        <taxon>Gammaproteobacteria</taxon>
        <taxon>Oceanospirillales</taxon>
        <taxon>Oceanospirillaceae</taxon>
        <taxon>Thalassolituus</taxon>
    </lineage>
</organism>
<evidence type="ECO:0000256" key="2">
    <source>
        <dbReference type="ARBA" id="ARBA00022729"/>
    </source>
</evidence>